<dbReference type="Proteomes" id="UP001140206">
    <property type="component" value="Chromosome 1"/>
</dbReference>
<comment type="caution">
    <text evidence="13">The sequence shown here is derived from an EMBL/GenBank/DDBJ whole genome shotgun (WGS) entry which is preliminary data.</text>
</comment>
<dbReference type="GO" id="GO:0016705">
    <property type="term" value="F:oxidoreductase activity, acting on paired donors, with incorporation or reduction of molecular oxygen"/>
    <property type="evidence" value="ECO:0007669"/>
    <property type="project" value="InterPro"/>
</dbReference>
<dbReference type="PANTHER" id="PTHR24282:SF255">
    <property type="entry name" value="CYTOCHROME P450 72A11-RELATED"/>
    <property type="match status" value="1"/>
</dbReference>
<dbReference type="PROSITE" id="PS00086">
    <property type="entry name" value="CYTOCHROME_P450"/>
    <property type="match status" value="1"/>
</dbReference>
<evidence type="ECO:0000256" key="9">
    <source>
        <dbReference type="ARBA" id="ARBA00023033"/>
    </source>
</evidence>
<dbReference type="PRINTS" id="PR00463">
    <property type="entry name" value="EP450I"/>
</dbReference>
<dbReference type="InterPro" id="IPR017972">
    <property type="entry name" value="Cyt_P450_CS"/>
</dbReference>
<reference evidence="13" key="1">
    <citation type="submission" date="2022-08" db="EMBL/GenBank/DDBJ databases">
        <authorList>
            <person name="Marques A."/>
        </authorList>
    </citation>
    <scope>NUCLEOTIDE SEQUENCE</scope>
    <source>
        <strain evidence="13">RhyPub2mFocal</strain>
        <tissue evidence="13">Leaves</tissue>
    </source>
</reference>
<evidence type="ECO:0000313" key="14">
    <source>
        <dbReference type="Proteomes" id="UP001140206"/>
    </source>
</evidence>
<accession>A0AAV8GUY6</accession>
<keyword evidence="3 11" id="KW-0349">Heme</keyword>
<dbReference type="Pfam" id="PF00067">
    <property type="entry name" value="p450"/>
    <property type="match status" value="1"/>
</dbReference>
<comment type="similarity">
    <text evidence="2 12">Belongs to the cytochrome P450 family.</text>
</comment>
<sequence>MIMHEVMRLYPPPITFLVRRASAEVKLGEVTYPPGVQFLLPFIFLHRDPESWGPDADEFKPERFAQGISKASVQGAFLPFGGGPRVCMGQNFSMLEAKLCLIRILQHFRNLLKPCILHETTTIPRLIMHPNDGRGVGLETWFVAPHQN</sequence>
<dbReference type="GO" id="GO:0020037">
    <property type="term" value="F:heme binding"/>
    <property type="evidence" value="ECO:0007669"/>
    <property type="project" value="InterPro"/>
</dbReference>
<keyword evidence="10" id="KW-0472">Membrane</keyword>
<dbReference type="InterPro" id="IPR036396">
    <property type="entry name" value="Cyt_P450_sf"/>
</dbReference>
<dbReference type="SUPFAM" id="SSF48264">
    <property type="entry name" value="Cytochrome P450"/>
    <property type="match status" value="1"/>
</dbReference>
<keyword evidence="7 12" id="KW-0560">Oxidoreductase</keyword>
<feature type="binding site" description="axial binding residue" evidence="11">
    <location>
        <position position="87"/>
    </location>
    <ligand>
        <name>heme</name>
        <dbReference type="ChEBI" id="CHEBI:30413"/>
    </ligand>
    <ligandPart>
        <name>Fe</name>
        <dbReference type="ChEBI" id="CHEBI:18248"/>
    </ligandPart>
</feature>
<evidence type="ECO:0000256" key="12">
    <source>
        <dbReference type="RuleBase" id="RU000461"/>
    </source>
</evidence>
<evidence type="ECO:0000256" key="8">
    <source>
        <dbReference type="ARBA" id="ARBA00023004"/>
    </source>
</evidence>
<evidence type="ECO:0000256" key="4">
    <source>
        <dbReference type="ARBA" id="ARBA00022692"/>
    </source>
</evidence>
<proteinExistence type="inferred from homology"/>
<dbReference type="InterPro" id="IPR001128">
    <property type="entry name" value="Cyt_P450"/>
</dbReference>
<dbReference type="GO" id="GO:0006629">
    <property type="term" value="P:lipid metabolic process"/>
    <property type="evidence" value="ECO:0007669"/>
    <property type="project" value="UniProtKB-ARBA"/>
</dbReference>
<keyword evidence="4" id="KW-0812">Transmembrane</keyword>
<name>A0AAV8GUY6_9POAL</name>
<dbReference type="PRINTS" id="PR00385">
    <property type="entry name" value="P450"/>
</dbReference>
<dbReference type="PANTHER" id="PTHR24282">
    <property type="entry name" value="CYTOCHROME P450 FAMILY MEMBER"/>
    <property type="match status" value="1"/>
</dbReference>
<comment type="cofactor">
    <cofactor evidence="11">
        <name>heme</name>
        <dbReference type="ChEBI" id="CHEBI:30413"/>
    </cofactor>
</comment>
<dbReference type="GO" id="GO:0005506">
    <property type="term" value="F:iron ion binding"/>
    <property type="evidence" value="ECO:0007669"/>
    <property type="project" value="InterPro"/>
</dbReference>
<dbReference type="Gene3D" id="1.10.630.10">
    <property type="entry name" value="Cytochrome P450"/>
    <property type="match status" value="1"/>
</dbReference>
<keyword evidence="8 11" id="KW-0408">Iron</keyword>
<evidence type="ECO:0000256" key="10">
    <source>
        <dbReference type="ARBA" id="ARBA00023136"/>
    </source>
</evidence>
<evidence type="ECO:0000313" key="13">
    <source>
        <dbReference type="EMBL" id="KAJ4806643.1"/>
    </source>
</evidence>
<gene>
    <name evidence="13" type="ORF">LUZ62_019209</name>
</gene>
<evidence type="ECO:0000256" key="3">
    <source>
        <dbReference type="ARBA" id="ARBA00022617"/>
    </source>
</evidence>
<evidence type="ECO:0000256" key="7">
    <source>
        <dbReference type="ARBA" id="ARBA00023002"/>
    </source>
</evidence>
<dbReference type="GO" id="GO:0016020">
    <property type="term" value="C:membrane"/>
    <property type="evidence" value="ECO:0007669"/>
    <property type="project" value="UniProtKB-SubCell"/>
</dbReference>
<organism evidence="13 14">
    <name type="scientific">Rhynchospora pubera</name>
    <dbReference type="NCBI Taxonomy" id="906938"/>
    <lineage>
        <taxon>Eukaryota</taxon>
        <taxon>Viridiplantae</taxon>
        <taxon>Streptophyta</taxon>
        <taxon>Embryophyta</taxon>
        <taxon>Tracheophyta</taxon>
        <taxon>Spermatophyta</taxon>
        <taxon>Magnoliopsida</taxon>
        <taxon>Liliopsida</taxon>
        <taxon>Poales</taxon>
        <taxon>Cyperaceae</taxon>
        <taxon>Cyperoideae</taxon>
        <taxon>Rhynchosporeae</taxon>
        <taxon>Rhynchospora</taxon>
    </lineage>
</organism>
<dbReference type="InterPro" id="IPR002401">
    <property type="entry name" value="Cyt_P450_E_grp-I"/>
</dbReference>
<comment type="subcellular location">
    <subcellularLocation>
        <location evidence="1">Membrane</location>
    </subcellularLocation>
</comment>
<dbReference type="InterPro" id="IPR050665">
    <property type="entry name" value="Cytochrome_P450_Monooxygen"/>
</dbReference>
<keyword evidence="9 12" id="KW-0503">Monooxygenase</keyword>
<keyword evidence="14" id="KW-1185">Reference proteome</keyword>
<evidence type="ECO:0000256" key="1">
    <source>
        <dbReference type="ARBA" id="ARBA00004370"/>
    </source>
</evidence>
<keyword evidence="5 11" id="KW-0479">Metal-binding</keyword>
<keyword evidence="6" id="KW-1133">Transmembrane helix</keyword>
<protein>
    <submittedName>
        <fullName evidence="13">Cytochrome P450</fullName>
    </submittedName>
</protein>
<dbReference type="AlphaFoldDB" id="A0AAV8GUY6"/>
<evidence type="ECO:0000256" key="5">
    <source>
        <dbReference type="ARBA" id="ARBA00022723"/>
    </source>
</evidence>
<dbReference type="EMBL" id="JAMFTS010000001">
    <property type="protein sequence ID" value="KAJ4806643.1"/>
    <property type="molecule type" value="Genomic_DNA"/>
</dbReference>
<evidence type="ECO:0000256" key="2">
    <source>
        <dbReference type="ARBA" id="ARBA00010617"/>
    </source>
</evidence>
<evidence type="ECO:0000256" key="11">
    <source>
        <dbReference type="PIRSR" id="PIRSR602401-1"/>
    </source>
</evidence>
<evidence type="ECO:0000256" key="6">
    <source>
        <dbReference type="ARBA" id="ARBA00022989"/>
    </source>
</evidence>
<dbReference type="GO" id="GO:0004497">
    <property type="term" value="F:monooxygenase activity"/>
    <property type="evidence" value="ECO:0007669"/>
    <property type="project" value="UniProtKB-KW"/>
</dbReference>